<organism evidence="4 5">
    <name type="scientific">Neodothiora populina</name>
    <dbReference type="NCBI Taxonomy" id="2781224"/>
    <lineage>
        <taxon>Eukaryota</taxon>
        <taxon>Fungi</taxon>
        <taxon>Dikarya</taxon>
        <taxon>Ascomycota</taxon>
        <taxon>Pezizomycotina</taxon>
        <taxon>Dothideomycetes</taxon>
        <taxon>Dothideomycetidae</taxon>
        <taxon>Dothideales</taxon>
        <taxon>Dothioraceae</taxon>
        <taxon>Neodothiora</taxon>
    </lineage>
</organism>
<evidence type="ECO:0000313" key="4">
    <source>
        <dbReference type="EMBL" id="KAL1305077.1"/>
    </source>
</evidence>
<reference evidence="4 5" key="1">
    <citation type="submission" date="2024-07" db="EMBL/GenBank/DDBJ databases">
        <title>Draft sequence of the Neodothiora populina.</title>
        <authorList>
            <person name="Drown D.D."/>
            <person name="Schuette U.S."/>
            <person name="Buechlein A.B."/>
            <person name="Rusch D.R."/>
            <person name="Winton L.W."/>
            <person name="Adams G.A."/>
        </authorList>
    </citation>
    <scope>NUCLEOTIDE SEQUENCE [LARGE SCALE GENOMIC DNA]</scope>
    <source>
        <strain evidence="4 5">CPC 39397</strain>
    </source>
</reference>
<accession>A0ABR3PGA0</accession>
<dbReference type="GeneID" id="95975713"/>
<name>A0ABR3PGA0_9PEZI</name>
<dbReference type="EMBL" id="JBFMKM010000007">
    <property type="protein sequence ID" value="KAL1305077.1"/>
    <property type="molecule type" value="Genomic_DNA"/>
</dbReference>
<feature type="domain" description="Nudix hydrolase" evidence="3">
    <location>
        <begin position="53"/>
        <end position="198"/>
    </location>
</feature>
<dbReference type="InterPro" id="IPR015797">
    <property type="entry name" value="NUDIX_hydrolase-like_dom_sf"/>
</dbReference>
<comment type="caution">
    <text evidence="4">The sequence shown here is derived from an EMBL/GenBank/DDBJ whole genome shotgun (WGS) entry which is preliminary data.</text>
</comment>
<dbReference type="Pfam" id="PF00293">
    <property type="entry name" value="NUDIX"/>
    <property type="match status" value="1"/>
</dbReference>
<feature type="region of interest" description="Disordered" evidence="2">
    <location>
        <begin position="1"/>
        <end position="22"/>
    </location>
</feature>
<dbReference type="PANTHER" id="PTHR43736">
    <property type="entry name" value="ADP-RIBOSE PYROPHOSPHATASE"/>
    <property type="match status" value="1"/>
</dbReference>
<evidence type="ECO:0000313" key="5">
    <source>
        <dbReference type="Proteomes" id="UP001562354"/>
    </source>
</evidence>
<gene>
    <name evidence="4" type="ORF">AAFC00_002011</name>
</gene>
<sequence>MFRLKALDDNETPESIMSGGRHRPLDPSLLVPAKDYIHTGTHAEFLKAQPEKFNALVVAAAVFYKDRLLLVQRAEGDSYPGHWELPGGMADASDKIIYDAVKRELREETGLTLDKVIQQILPAETFVTGWGKRAKNWLKVSFVVDVTAEAKIEAGQEVGIQQAKEKAEEQVAVETKKLEELMDDADEELYEELERARAERVDDPVVAEIGVPVVKLNPKEHQYHLWVKEEEVKNMEVQGKELQFIAEAQVQTILSAFKIHKEIEAEMAD</sequence>
<dbReference type="Proteomes" id="UP001562354">
    <property type="component" value="Unassembled WGS sequence"/>
</dbReference>
<protein>
    <recommendedName>
        <fullName evidence="3">Nudix hydrolase domain-containing protein</fullName>
    </recommendedName>
</protein>
<dbReference type="PANTHER" id="PTHR43736:SF1">
    <property type="entry name" value="DIHYDRONEOPTERIN TRIPHOSPHATE DIPHOSPHATASE"/>
    <property type="match status" value="1"/>
</dbReference>
<evidence type="ECO:0000256" key="1">
    <source>
        <dbReference type="SAM" id="Coils"/>
    </source>
</evidence>
<proteinExistence type="predicted"/>
<keyword evidence="5" id="KW-1185">Reference proteome</keyword>
<dbReference type="SUPFAM" id="SSF55811">
    <property type="entry name" value="Nudix"/>
    <property type="match status" value="1"/>
</dbReference>
<dbReference type="Gene3D" id="3.90.79.10">
    <property type="entry name" value="Nucleoside Triphosphate Pyrophosphohydrolase"/>
    <property type="match status" value="1"/>
</dbReference>
<evidence type="ECO:0000256" key="2">
    <source>
        <dbReference type="SAM" id="MobiDB-lite"/>
    </source>
</evidence>
<dbReference type="RefSeq" id="XP_069201351.1">
    <property type="nucleotide sequence ID" value="XM_069341279.1"/>
</dbReference>
<dbReference type="PROSITE" id="PS51462">
    <property type="entry name" value="NUDIX"/>
    <property type="match status" value="1"/>
</dbReference>
<dbReference type="InterPro" id="IPR000086">
    <property type="entry name" value="NUDIX_hydrolase_dom"/>
</dbReference>
<keyword evidence="1" id="KW-0175">Coiled coil</keyword>
<feature type="coiled-coil region" evidence="1">
    <location>
        <begin position="164"/>
        <end position="195"/>
    </location>
</feature>
<evidence type="ECO:0000259" key="3">
    <source>
        <dbReference type="PROSITE" id="PS51462"/>
    </source>
</evidence>